<dbReference type="AlphaFoldDB" id="A0A6J4URU1"/>
<dbReference type="SMART" id="SM00382">
    <property type="entry name" value="AAA"/>
    <property type="match status" value="1"/>
</dbReference>
<sequence>MVAGRTREQVFLREELATTLSGHGRLVLLGGEAGIGKSTLARDLALEAAARDICVLSGHCYDLSNTPPYGPWLDLVASYPSDPALPAPPAAFAGGLLERVTDQAALFAEVRRFFAELGSARPLVVLLEDLHWADPASLELLRHVAPHLRQWPILLLATYRVDELTRRHPFSQQLPALVREAEALRLDLRRLDARALRTIVAARYRLPVPDESRLVAYLDQHADGNPFFATEILRALEEEGFLRLAGDGWSLGEIDRVVVPSLLRQVIDGRVGRLGEDVRQPLSVAAVIGQEVPLTLWAQLAGLGDEALLAIVERAVEAHLLEAERDGVRVRFVHALTREALYEDVLPPRRRRWHRQVAEALIAGANPDVDVVAYHLQRAGDPRAWEWLVQAADRAQRAYAWLTAAERLQSAADLLAGVVAEERLLCQLLFRLTRLKRFSLPAEALGSLDKADHLVGRLDDPILAADMLYQRGVLLCYSDRFRAGLARMREAAEALEAMPLAAATWSFATTGAWLADAPETASVDLPGDAIAFDLLHSAGLHVRRATYPWFDASAGQSRRAIAAADRYIGVLATATEVGSVRLSTAYAYHGLGIARAALGQPDEAVCAWSRGRALFEEFDHHALAAFTLLGRLRDVELTYGAASPATRRRVAAEAVVALERAGGALRPGTSAQLAWLGCLVLDGRWDEALAIVRTHPAPGNAYLRREVTGALALLGRHRGEPHLAWDQIHPLFPDGPETEPGDLIHQEGLALQRLAAELSLDATDLAGAHAWLKAHDRWLDWSDNVLGQADGALAWARYHRATGDGERARSSALEALTLAGAPDQPLVRLAAHRLLGEIETAGRNFMDAEPHLTAALDVADACEAPFERALTLLAIAESRAARGTTPEALTLLDDGRRICTLLGAAPALARADALAARLSSKPTGGMHPASLTEREVEVLRLLAQRRTDKEIAEALFLGPRTVQSHVAHILNKLGVANRREAATRADHLGLL</sequence>
<evidence type="ECO:0000256" key="1">
    <source>
        <dbReference type="ARBA" id="ARBA00022741"/>
    </source>
</evidence>
<dbReference type="PANTHER" id="PTHR16305">
    <property type="entry name" value="TESTICULAR SOLUBLE ADENYLYL CYCLASE"/>
    <property type="match status" value="1"/>
</dbReference>
<dbReference type="GO" id="GO:0004016">
    <property type="term" value="F:adenylate cyclase activity"/>
    <property type="evidence" value="ECO:0007669"/>
    <property type="project" value="TreeGrafter"/>
</dbReference>
<dbReference type="InterPro" id="IPR003593">
    <property type="entry name" value="AAA+_ATPase"/>
</dbReference>
<dbReference type="SMART" id="SM00421">
    <property type="entry name" value="HTH_LUXR"/>
    <property type="match status" value="1"/>
</dbReference>
<dbReference type="Pfam" id="PF13191">
    <property type="entry name" value="AAA_16"/>
    <property type="match status" value="1"/>
</dbReference>
<evidence type="ECO:0000259" key="3">
    <source>
        <dbReference type="PROSITE" id="PS50043"/>
    </source>
</evidence>
<organism evidence="4">
    <name type="scientific">uncultured Thermomicrobiales bacterium</name>
    <dbReference type="NCBI Taxonomy" id="1645740"/>
    <lineage>
        <taxon>Bacteria</taxon>
        <taxon>Pseudomonadati</taxon>
        <taxon>Thermomicrobiota</taxon>
        <taxon>Thermomicrobia</taxon>
        <taxon>Thermomicrobiales</taxon>
        <taxon>environmental samples</taxon>
    </lineage>
</organism>
<accession>A0A6J4URU1</accession>
<keyword evidence="2" id="KW-0067">ATP-binding</keyword>
<dbReference type="EMBL" id="CADCWF010000139">
    <property type="protein sequence ID" value="CAA9556108.1"/>
    <property type="molecule type" value="Genomic_DNA"/>
</dbReference>
<dbReference type="InterPro" id="IPR016032">
    <property type="entry name" value="Sig_transdc_resp-reg_C-effctor"/>
</dbReference>
<dbReference type="SUPFAM" id="SSF52540">
    <property type="entry name" value="P-loop containing nucleoside triphosphate hydrolases"/>
    <property type="match status" value="1"/>
</dbReference>
<dbReference type="InterPro" id="IPR027417">
    <property type="entry name" value="P-loop_NTPase"/>
</dbReference>
<evidence type="ECO:0000313" key="4">
    <source>
        <dbReference type="EMBL" id="CAA9556108.1"/>
    </source>
</evidence>
<dbReference type="GO" id="GO:0005524">
    <property type="term" value="F:ATP binding"/>
    <property type="evidence" value="ECO:0007669"/>
    <property type="project" value="UniProtKB-KW"/>
</dbReference>
<dbReference type="InterPro" id="IPR000792">
    <property type="entry name" value="Tscrpt_reg_LuxR_C"/>
</dbReference>
<dbReference type="GO" id="GO:0006355">
    <property type="term" value="P:regulation of DNA-templated transcription"/>
    <property type="evidence" value="ECO:0007669"/>
    <property type="project" value="InterPro"/>
</dbReference>
<dbReference type="Pfam" id="PF00196">
    <property type="entry name" value="GerE"/>
    <property type="match status" value="1"/>
</dbReference>
<dbReference type="InterPro" id="IPR041664">
    <property type="entry name" value="AAA_16"/>
</dbReference>
<gene>
    <name evidence="4" type="ORF">AVDCRST_MAG59-2173</name>
</gene>
<keyword evidence="1" id="KW-0547">Nucleotide-binding</keyword>
<dbReference type="PANTHER" id="PTHR16305:SF35">
    <property type="entry name" value="TRANSCRIPTIONAL ACTIVATOR DOMAIN"/>
    <property type="match status" value="1"/>
</dbReference>
<reference evidence="4" key="1">
    <citation type="submission" date="2020-02" db="EMBL/GenBank/DDBJ databases">
        <authorList>
            <person name="Meier V. D."/>
        </authorList>
    </citation>
    <scope>NUCLEOTIDE SEQUENCE</scope>
    <source>
        <strain evidence="4">AVDCRST_MAG59</strain>
    </source>
</reference>
<name>A0A6J4URU1_9BACT</name>
<dbReference type="GO" id="GO:0005737">
    <property type="term" value="C:cytoplasm"/>
    <property type="evidence" value="ECO:0007669"/>
    <property type="project" value="TreeGrafter"/>
</dbReference>
<dbReference type="GO" id="GO:0003677">
    <property type="term" value="F:DNA binding"/>
    <property type="evidence" value="ECO:0007669"/>
    <property type="project" value="InterPro"/>
</dbReference>
<dbReference type="PROSITE" id="PS50043">
    <property type="entry name" value="HTH_LUXR_2"/>
    <property type="match status" value="1"/>
</dbReference>
<dbReference type="SUPFAM" id="SSF46894">
    <property type="entry name" value="C-terminal effector domain of the bipartite response regulators"/>
    <property type="match status" value="1"/>
</dbReference>
<dbReference type="CDD" id="cd06170">
    <property type="entry name" value="LuxR_C_like"/>
    <property type="match status" value="1"/>
</dbReference>
<dbReference type="PRINTS" id="PR00038">
    <property type="entry name" value="HTHLUXR"/>
</dbReference>
<feature type="domain" description="HTH luxR-type" evidence="3">
    <location>
        <begin position="924"/>
        <end position="989"/>
    </location>
</feature>
<dbReference type="InterPro" id="IPR036388">
    <property type="entry name" value="WH-like_DNA-bd_sf"/>
</dbReference>
<protein>
    <recommendedName>
        <fullName evidence="3">HTH luxR-type domain-containing protein</fullName>
    </recommendedName>
</protein>
<proteinExistence type="predicted"/>
<dbReference type="Gene3D" id="1.10.10.10">
    <property type="entry name" value="Winged helix-like DNA-binding domain superfamily/Winged helix DNA-binding domain"/>
    <property type="match status" value="1"/>
</dbReference>
<evidence type="ECO:0000256" key="2">
    <source>
        <dbReference type="ARBA" id="ARBA00022840"/>
    </source>
</evidence>